<evidence type="ECO:0000313" key="1">
    <source>
        <dbReference type="EMBL" id="KAJ7723581.1"/>
    </source>
</evidence>
<proteinExistence type="predicted"/>
<reference evidence="1" key="1">
    <citation type="submission" date="2023-03" db="EMBL/GenBank/DDBJ databases">
        <title>Massive genome expansion in bonnet fungi (Mycena s.s.) driven by repeated elements and novel gene families across ecological guilds.</title>
        <authorList>
            <consortium name="Lawrence Berkeley National Laboratory"/>
            <person name="Harder C.B."/>
            <person name="Miyauchi S."/>
            <person name="Viragh M."/>
            <person name="Kuo A."/>
            <person name="Thoen E."/>
            <person name="Andreopoulos B."/>
            <person name="Lu D."/>
            <person name="Skrede I."/>
            <person name="Drula E."/>
            <person name="Henrissat B."/>
            <person name="Morin E."/>
            <person name="Kohler A."/>
            <person name="Barry K."/>
            <person name="LaButti K."/>
            <person name="Morin E."/>
            <person name="Salamov A."/>
            <person name="Lipzen A."/>
            <person name="Mereny Z."/>
            <person name="Hegedus B."/>
            <person name="Baldrian P."/>
            <person name="Stursova M."/>
            <person name="Weitz H."/>
            <person name="Taylor A."/>
            <person name="Grigoriev I.V."/>
            <person name="Nagy L.G."/>
            <person name="Martin F."/>
            <person name="Kauserud H."/>
        </authorList>
    </citation>
    <scope>NUCLEOTIDE SEQUENCE</scope>
    <source>
        <strain evidence="1">CBHHK182m</strain>
    </source>
</reference>
<organism evidence="1 2">
    <name type="scientific">Mycena metata</name>
    <dbReference type="NCBI Taxonomy" id="1033252"/>
    <lineage>
        <taxon>Eukaryota</taxon>
        <taxon>Fungi</taxon>
        <taxon>Dikarya</taxon>
        <taxon>Basidiomycota</taxon>
        <taxon>Agaricomycotina</taxon>
        <taxon>Agaricomycetes</taxon>
        <taxon>Agaricomycetidae</taxon>
        <taxon>Agaricales</taxon>
        <taxon>Marasmiineae</taxon>
        <taxon>Mycenaceae</taxon>
        <taxon>Mycena</taxon>
    </lineage>
</organism>
<comment type="caution">
    <text evidence="1">The sequence shown here is derived from an EMBL/GenBank/DDBJ whole genome shotgun (WGS) entry which is preliminary data.</text>
</comment>
<sequence length="211" mass="23778">MFIILTKWSLAGRRPQEIILLALQQRLLFLGVELIRNIYLNCNRSLCSVTVFQKSVRFGQNPLPQASPFPRCGLAIRNRAVYFLAQQRHLFVVPALKIHNTIKSYTVLQPLLVVPSSASAGKVQVQPAPELNTAFSPHHTAPALTLTSALALSASGTKLLSYTSLPPVWQNNPFVAHHCRFIPLHRPHLLLLSLLPMPWWWHNKSLNVYTL</sequence>
<dbReference type="EMBL" id="JARKIB010000210">
    <property type="protein sequence ID" value="KAJ7723581.1"/>
    <property type="molecule type" value="Genomic_DNA"/>
</dbReference>
<name>A0AAD7HME9_9AGAR</name>
<keyword evidence="2" id="KW-1185">Reference proteome</keyword>
<accession>A0AAD7HME9</accession>
<protein>
    <submittedName>
        <fullName evidence="1">Uncharacterized protein</fullName>
    </submittedName>
</protein>
<dbReference type="Proteomes" id="UP001215598">
    <property type="component" value="Unassembled WGS sequence"/>
</dbReference>
<gene>
    <name evidence="1" type="ORF">B0H16DRAFT_1787673</name>
</gene>
<evidence type="ECO:0000313" key="2">
    <source>
        <dbReference type="Proteomes" id="UP001215598"/>
    </source>
</evidence>
<dbReference type="AlphaFoldDB" id="A0AAD7HME9"/>